<protein>
    <submittedName>
        <fullName evidence="2">Uncharacterized protein</fullName>
    </submittedName>
</protein>
<evidence type="ECO:0000313" key="2">
    <source>
        <dbReference type="EMBL" id="PWI63984.1"/>
    </source>
</evidence>
<dbReference type="EMBL" id="LCWV01000135">
    <property type="protein sequence ID" value="PWI63984.1"/>
    <property type="molecule type" value="Genomic_DNA"/>
</dbReference>
<organism evidence="2 3">
    <name type="scientific">Purpureocillium lilacinum</name>
    <name type="common">Paecilomyces lilacinus</name>
    <dbReference type="NCBI Taxonomy" id="33203"/>
    <lineage>
        <taxon>Eukaryota</taxon>
        <taxon>Fungi</taxon>
        <taxon>Dikarya</taxon>
        <taxon>Ascomycota</taxon>
        <taxon>Pezizomycotina</taxon>
        <taxon>Sordariomycetes</taxon>
        <taxon>Hypocreomycetidae</taxon>
        <taxon>Hypocreales</taxon>
        <taxon>Ophiocordycipitaceae</taxon>
        <taxon>Purpureocillium</taxon>
    </lineage>
</organism>
<feature type="compositionally biased region" description="Pro residues" evidence="1">
    <location>
        <begin position="479"/>
        <end position="490"/>
    </location>
</feature>
<name>A0A2U3DP14_PURLI</name>
<comment type="caution">
    <text evidence="2">The sequence shown here is derived from an EMBL/GenBank/DDBJ whole genome shotgun (WGS) entry which is preliminary data.</text>
</comment>
<dbReference type="AlphaFoldDB" id="A0A2U3DP14"/>
<accession>A0A2U3DP14</accession>
<evidence type="ECO:0000313" key="3">
    <source>
        <dbReference type="Proteomes" id="UP000245956"/>
    </source>
</evidence>
<feature type="region of interest" description="Disordered" evidence="1">
    <location>
        <begin position="462"/>
        <end position="505"/>
    </location>
</feature>
<evidence type="ECO:0000256" key="1">
    <source>
        <dbReference type="SAM" id="MobiDB-lite"/>
    </source>
</evidence>
<dbReference type="Proteomes" id="UP000245956">
    <property type="component" value="Unassembled WGS sequence"/>
</dbReference>
<sequence length="505" mass="55066">MDIVFEPDPVLTPIMILTGGPTATDLAAVGIISLVRWTGGGRSLLEYNTMTPYKCTRTPEQRAAMLRERAEADNNWCNCGGYGPCASRGGEFSNPGCTGYPMMRTAVVAWLDHVKGWEVGGILSHIAMVMKKGNNNSRTVATGIRAFIEDPAVQEVMRDIDTGRVQLGVRAPLGVQGPLLGMLGIESEDDVVMSVYDLCWAAGIRPVLVGLALEWSAPTGSTIDRRRRVYADPISGPFHHLLCKLQREYSDRSTSSWGHHVLFSLLTANIFNAVERAVAPTKSIWDCWRPTFADAAMFRSWTSGAGAAGAPGCRSTARGGGSCVNHHVECGAMAMLREPLTDGGGNASKSAFDVWPREIRDAVARRTCSYARDWEPATAIRVRLAESSRYHARGAEVECKCDTSPPTSDDAEKFLRDVWSRSLSCTAPRSGRASELTSTFPDLPDWHKGRSPLAVVVDARTTLGRHEPHSGCGIERVSPPDPPPPQPSRSPSPRRRRHVDWDDTD</sequence>
<proteinExistence type="predicted"/>
<reference evidence="2 3" key="1">
    <citation type="journal article" date="2016" name="Front. Microbiol.">
        <title>Genome and transcriptome sequences reveal the specific parasitism of the nematophagous Purpureocillium lilacinum 36-1.</title>
        <authorList>
            <person name="Xie J."/>
            <person name="Li S."/>
            <person name="Mo C."/>
            <person name="Xiao X."/>
            <person name="Peng D."/>
            <person name="Wang G."/>
            <person name="Xiao Y."/>
        </authorList>
    </citation>
    <scope>NUCLEOTIDE SEQUENCE [LARGE SCALE GENOMIC DNA]</scope>
    <source>
        <strain evidence="2 3">36-1</strain>
    </source>
</reference>
<gene>
    <name evidence="2" type="ORF">PCL_01201</name>
</gene>